<dbReference type="Pfam" id="PF13453">
    <property type="entry name" value="Zn_ribbon_TFIIB"/>
    <property type="match status" value="1"/>
</dbReference>
<name>A0A934VFF8_9BACT</name>
<evidence type="ECO:0000313" key="2">
    <source>
        <dbReference type="EMBL" id="MBK1828319.1"/>
    </source>
</evidence>
<feature type="domain" description="Transcription factor zinc-finger" evidence="1">
    <location>
        <begin position="44"/>
        <end position="85"/>
    </location>
</feature>
<reference evidence="2" key="1">
    <citation type="submission" date="2021-01" db="EMBL/GenBank/DDBJ databases">
        <title>Modified the classification status of verrucomicrobia.</title>
        <authorList>
            <person name="Feng X."/>
        </authorList>
    </citation>
    <scope>NUCLEOTIDE SEQUENCE</scope>
    <source>
        <strain evidence="2">KCTC 22201</strain>
    </source>
</reference>
<evidence type="ECO:0000313" key="3">
    <source>
        <dbReference type="Proteomes" id="UP000658278"/>
    </source>
</evidence>
<proteinExistence type="predicted"/>
<organism evidence="2 3">
    <name type="scientific">Haloferula rosea</name>
    <dbReference type="NCBI Taxonomy" id="490093"/>
    <lineage>
        <taxon>Bacteria</taxon>
        <taxon>Pseudomonadati</taxon>
        <taxon>Verrucomicrobiota</taxon>
        <taxon>Verrucomicrobiia</taxon>
        <taxon>Verrucomicrobiales</taxon>
        <taxon>Verrucomicrobiaceae</taxon>
        <taxon>Haloferula</taxon>
    </lineage>
</organism>
<dbReference type="EMBL" id="JAENII010000012">
    <property type="protein sequence ID" value="MBK1828319.1"/>
    <property type="molecule type" value="Genomic_DNA"/>
</dbReference>
<dbReference type="AlphaFoldDB" id="A0A934VFF8"/>
<evidence type="ECO:0000259" key="1">
    <source>
        <dbReference type="Pfam" id="PF13453"/>
    </source>
</evidence>
<dbReference type="InterPro" id="IPR027392">
    <property type="entry name" value="TF_Znf"/>
</dbReference>
<keyword evidence="3" id="KW-1185">Reference proteome</keyword>
<dbReference type="Proteomes" id="UP000658278">
    <property type="component" value="Unassembled WGS sequence"/>
</dbReference>
<accession>A0A934VFF8</accession>
<gene>
    <name evidence="2" type="ORF">JIN81_14895</name>
</gene>
<protein>
    <submittedName>
        <fullName evidence="2">Zf-TFIIB domain-containing protein</fullName>
    </submittedName>
</protein>
<sequence>MKCSQCSGRLEGNMMVCPFCGSRQDIDLRKIQFRDLGSDQSLPCPDCRTALSVIEIGTDPPMSVERCPSCMGIFFNPGELEKLIEDQTHDFVWTDQKRLNGIAENYGYNHEVIYLQCPMCHERMSHRNFGGSSGVIIDHCGTHGVWLQGGELRRLMEWWAAGGKHLHQQNEQERIAKLNALKLPPTRVSAARRQAMSEVDWSKLDTEYDPHPSSSHGSGFDALELIGAAVCGILSALSD</sequence>
<comment type="caution">
    <text evidence="2">The sequence shown here is derived from an EMBL/GenBank/DDBJ whole genome shotgun (WGS) entry which is preliminary data.</text>
</comment>
<dbReference type="RefSeq" id="WP_325100891.1">
    <property type="nucleotide sequence ID" value="NZ_JAENII010000012.1"/>
</dbReference>